<dbReference type="EMBL" id="OZ037944">
    <property type="protein sequence ID" value="CAL1695838.1"/>
    <property type="molecule type" value="Genomic_DNA"/>
</dbReference>
<keyword evidence="2" id="KW-0853">WD repeat</keyword>
<dbReference type="InterPro" id="IPR001680">
    <property type="entry name" value="WD40_rpt"/>
</dbReference>
<comment type="pathway">
    <text evidence="1">Protein modification; peptidyl-diphthamide biosynthesis.</text>
</comment>
<evidence type="ECO:0000256" key="6">
    <source>
        <dbReference type="ARBA" id="ARBA00039131"/>
    </source>
</evidence>
<accession>A0ABP1CJH2</accession>
<comment type="catalytic activity">
    <reaction evidence="7">
        <text>diphthine methyl ester-[translation elongation factor 2] + H2O = diphthine-[translation elongation factor 2] + methanol + H(+)</text>
        <dbReference type="Rhea" id="RHEA:42656"/>
        <dbReference type="Rhea" id="RHEA-COMP:10172"/>
        <dbReference type="Rhea" id="RHEA-COMP:10173"/>
        <dbReference type="ChEBI" id="CHEBI:15377"/>
        <dbReference type="ChEBI" id="CHEBI:15378"/>
        <dbReference type="ChEBI" id="CHEBI:17790"/>
        <dbReference type="ChEBI" id="CHEBI:79005"/>
        <dbReference type="ChEBI" id="CHEBI:82696"/>
        <dbReference type="EC" id="3.1.1.97"/>
    </reaction>
</comment>
<evidence type="ECO:0000256" key="1">
    <source>
        <dbReference type="ARBA" id="ARBA00005156"/>
    </source>
</evidence>
<proteinExistence type="inferred from homology"/>
<name>A0ABP1CJH2_9APHY</name>
<evidence type="ECO:0000256" key="3">
    <source>
        <dbReference type="ARBA" id="ARBA00022737"/>
    </source>
</evidence>
<dbReference type="Proteomes" id="UP001497453">
    <property type="component" value="Chromosome 1"/>
</dbReference>
<dbReference type="InterPro" id="IPR015943">
    <property type="entry name" value="WD40/YVTN_repeat-like_dom_sf"/>
</dbReference>
<evidence type="ECO:0000256" key="2">
    <source>
        <dbReference type="ARBA" id="ARBA00022574"/>
    </source>
</evidence>
<gene>
    <name evidence="8" type="ORF">GFSPODELE1_LOCUS912</name>
</gene>
<keyword evidence="3" id="KW-0677">Repeat</keyword>
<evidence type="ECO:0000313" key="8">
    <source>
        <dbReference type="EMBL" id="CAL1695838.1"/>
    </source>
</evidence>
<comment type="similarity">
    <text evidence="5">Belongs to the DPH7 family.</text>
</comment>
<sequence length="365" mass="40615">MKVVPAIFKLDTIDPADSVEFCPHPAASNVVVCGTYKLQQADPECSVDIQDVQEEPFSVGQKRTGKCLAFEVANGDQLNQIQEISLPAVPDMKWCHRDVSVNPVLGIADSEGNVSLYEMKIDDKRFSQVQSLRIAPSHVLCLSLDWSNRRTPSSGLGSLVVSLSDGSLALLVPGQSGLSPEHIWHAHDFEPWIAAWNYWDINIIYSGGDDLKMKAWDIRSGFTQPVFTNKRFDAGVTTIQSHPFVEHLLAVGSYDNTVRLFDARKPLTPLTQVDVGGGAWRVKWHPSKKRKDDLLVACMHNGCKVIHFNLTGNGLAEGGEVIQHFDKHKSMAYGADWSYTEENTNQETLVASCSFYDHVLYTWRA</sequence>
<evidence type="ECO:0000256" key="4">
    <source>
        <dbReference type="ARBA" id="ARBA00022801"/>
    </source>
</evidence>
<dbReference type="PANTHER" id="PTHR46042:SF1">
    <property type="entry name" value="DIPHTHINE METHYLTRANSFERASE"/>
    <property type="match status" value="1"/>
</dbReference>
<organism evidence="8 9">
    <name type="scientific">Somion occarium</name>
    <dbReference type="NCBI Taxonomy" id="3059160"/>
    <lineage>
        <taxon>Eukaryota</taxon>
        <taxon>Fungi</taxon>
        <taxon>Dikarya</taxon>
        <taxon>Basidiomycota</taxon>
        <taxon>Agaricomycotina</taxon>
        <taxon>Agaricomycetes</taxon>
        <taxon>Polyporales</taxon>
        <taxon>Cerrenaceae</taxon>
        <taxon>Somion</taxon>
    </lineage>
</organism>
<reference evidence="9" key="1">
    <citation type="submission" date="2024-04" db="EMBL/GenBank/DDBJ databases">
        <authorList>
            <person name="Shaw F."/>
            <person name="Minotto A."/>
        </authorList>
    </citation>
    <scope>NUCLEOTIDE SEQUENCE [LARGE SCALE GENOMIC DNA]</scope>
</reference>
<dbReference type="InterPro" id="IPR052415">
    <property type="entry name" value="Diphthine_MTase"/>
</dbReference>
<dbReference type="Gene3D" id="2.130.10.10">
    <property type="entry name" value="YVTN repeat-like/Quinoprotein amine dehydrogenase"/>
    <property type="match status" value="1"/>
</dbReference>
<protein>
    <recommendedName>
        <fullName evidence="6">methylated diphthine methylhydrolase</fullName>
        <ecNumber evidence="6">3.1.1.97</ecNumber>
    </recommendedName>
</protein>
<dbReference type="PANTHER" id="PTHR46042">
    <property type="entry name" value="DIPHTHINE METHYLTRANSFERASE"/>
    <property type="match status" value="1"/>
</dbReference>
<keyword evidence="9" id="KW-1185">Reference proteome</keyword>
<dbReference type="SMART" id="SM00320">
    <property type="entry name" value="WD40"/>
    <property type="match status" value="3"/>
</dbReference>
<keyword evidence="4" id="KW-0378">Hydrolase</keyword>
<evidence type="ECO:0000313" key="9">
    <source>
        <dbReference type="Proteomes" id="UP001497453"/>
    </source>
</evidence>
<dbReference type="SUPFAM" id="SSF50978">
    <property type="entry name" value="WD40 repeat-like"/>
    <property type="match status" value="1"/>
</dbReference>
<dbReference type="InterPro" id="IPR036322">
    <property type="entry name" value="WD40_repeat_dom_sf"/>
</dbReference>
<evidence type="ECO:0000256" key="5">
    <source>
        <dbReference type="ARBA" id="ARBA00038092"/>
    </source>
</evidence>
<dbReference type="EC" id="3.1.1.97" evidence="6"/>
<evidence type="ECO:0000256" key="7">
    <source>
        <dbReference type="ARBA" id="ARBA00047551"/>
    </source>
</evidence>